<feature type="region of interest" description="Disordered" evidence="1">
    <location>
        <begin position="51"/>
        <end position="82"/>
    </location>
</feature>
<dbReference type="Proteomes" id="UP000593567">
    <property type="component" value="Unassembled WGS sequence"/>
</dbReference>
<gene>
    <name evidence="3" type="ORF">EB796_016139</name>
</gene>
<comment type="caution">
    <text evidence="3">The sequence shown here is derived from an EMBL/GenBank/DDBJ whole genome shotgun (WGS) entry which is preliminary data.</text>
</comment>
<accession>A0A7J7JJJ4</accession>
<protein>
    <submittedName>
        <fullName evidence="3">Uncharacterized protein</fullName>
    </submittedName>
</protein>
<sequence length="116" mass="13187">MKWAVFALLLLVAIVSSKELLGADDVDKKAAQSSSTDLTSKTLPELKHEAKATRKNLKDGQAKARRLKQEIRSKDTTKTKKRTLKSEFRTLRSTLHSTKALLRKLKKEIRARKMVK</sequence>
<feature type="signal peptide" evidence="2">
    <location>
        <begin position="1"/>
        <end position="17"/>
    </location>
</feature>
<evidence type="ECO:0000313" key="4">
    <source>
        <dbReference type="Proteomes" id="UP000593567"/>
    </source>
</evidence>
<dbReference type="EMBL" id="VXIV02002444">
    <property type="protein sequence ID" value="KAF6025548.1"/>
    <property type="molecule type" value="Genomic_DNA"/>
</dbReference>
<dbReference type="AlphaFoldDB" id="A0A7J7JJJ4"/>
<evidence type="ECO:0000256" key="1">
    <source>
        <dbReference type="SAM" id="MobiDB-lite"/>
    </source>
</evidence>
<name>A0A7J7JJJ4_BUGNE</name>
<proteinExistence type="predicted"/>
<organism evidence="3 4">
    <name type="scientific">Bugula neritina</name>
    <name type="common">Brown bryozoan</name>
    <name type="synonym">Sertularia neritina</name>
    <dbReference type="NCBI Taxonomy" id="10212"/>
    <lineage>
        <taxon>Eukaryota</taxon>
        <taxon>Metazoa</taxon>
        <taxon>Spiralia</taxon>
        <taxon>Lophotrochozoa</taxon>
        <taxon>Bryozoa</taxon>
        <taxon>Gymnolaemata</taxon>
        <taxon>Cheilostomatida</taxon>
        <taxon>Flustrina</taxon>
        <taxon>Buguloidea</taxon>
        <taxon>Bugulidae</taxon>
        <taxon>Bugula</taxon>
    </lineage>
</organism>
<reference evidence="3" key="1">
    <citation type="submission" date="2020-06" db="EMBL/GenBank/DDBJ databases">
        <title>Draft genome of Bugula neritina, a colonial animal packing powerful symbionts and potential medicines.</title>
        <authorList>
            <person name="Rayko M."/>
        </authorList>
    </citation>
    <scope>NUCLEOTIDE SEQUENCE [LARGE SCALE GENOMIC DNA]</scope>
    <source>
        <strain evidence="3">Kwan_BN1</strain>
    </source>
</reference>
<keyword evidence="4" id="KW-1185">Reference proteome</keyword>
<keyword evidence="2" id="KW-0732">Signal</keyword>
<feature type="chain" id="PRO_5029770745" evidence="2">
    <location>
        <begin position="18"/>
        <end position="116"/>
    </location>
</feature>
<evidence type="ECO:0000313" key="3">
    <source>
        <dbReference type="EMBL" id="KAF6025548.1"/>
    </source>
</evidence>
<evidence type="ECO:0000256" key="2">
    <source>
        <dbReference type="SAM" id="SignalP"/>
    </source>
</evidence>